<dbReference type="Proteomes" id="UP000024635">
    <property type="component" value="Unassembled WGS sequence"/>
</dbReference>
<organism evidence="1 2">
    <name type="scientific">Ancylostoma ceylanicum</name>
    <dbReference type="NCBI Taxonomy" id="53326"/>
    <lineage>
        <taxon>Eukaryota</taxon>
        <taxon>Metazoa</taxon>
        <taxon>Ecdysozoa</taxon>
        <taxon>Nematoda</taxon>
        <taxon>Chromadorea</taxon>
        <taxon>Rhabditida</taxon>
        <taxon>Rhabditina</taxon>
        <taxon>Rhabditomorpha</taxon>
        <taxon>Strongyloidea</taxon>
        <taxon>Ancylostomatidae</taxon>
        <taxon>Ancylostomatinae</taxon>
        <taxon>Ancylostoma</taxon>
    </lineage>
</organism>
<gene>
    <name evidence="1" type="primary">Acey_s0281.g1257</name>
    <name evidence="1" type="ORF">Y032_0281g1257</name>
</gene>
<dbReference type="AlphaFoldDB" id="A0A016S783"/>
<proteinExistence type="predicted"/>
<evidence type="ECO:0000313" key="1">
    <source>
        <dbReference type="EMBL" id="EYB86331.1"/>
    </source>
</evidence>
<protein>
    <submittedName>
        <fullName evidence="1">Uncharacterized protein</fullName>
    </submittedName>
</protein>
<name>A0A016S783_9BILA</name>
<sequence length="95" mass="10745">MITQTELCEKKRGSPGVRDILNSSVLHFPEYRVYLGHCHRLSCPTFSDCSADYCWTGKGSALQPVFLPGFSSTFEKIKGSRIISKCKFCCTHFIF</sequence>
<comment type="caution">
    <text evidence="1">The sequence shown here is derived from an EMBL/GenBank/DDBJ whole genome shotgun (WGS) entry which is preliminary data.</text>
</comment>
<reference evidence="2" key="1">
    <citation type="journal article" date="2015" name="Nat. Genet.">
        <title>The genome and transcriptome of the zoonotic hookworm Ancylostoma ceylanicum identify infection-specific gene families.</title>
        <authorList>
            <person name="Schwarz E.M."/>
            <person name="Hu Y."/>
            <person name="Antoshechkin I."/>
            <person name="Miller M.M."/>
            <person name="Sternberg P.W."/>
            <person name="Aroian R.V."/>
        </authorList>
    </citation>
    <scope>NUCLEOTIDE SEQUENCE</scope>
    <source>
        <strain evidence="2">HY135</strain>
    </source>
</reference>
<keyword evidence="2" id="KW-1185">Reference proteome</keyword>
<evidence type="ECO:0000313" key="2">
    <source>
        <dbReference type="Proteomes" id="UP000024635"/>
    </source>
</evidence>
<dbReference type="EMBL" id="JARK01001617">
    <property type="protein sequence ID" value="EYB86331.1"/>
    <property type="molecule type" value="Genomic_DNA"/>
</dbReference>
<accession>A0A016S783</accession>